<sequence>METYPMRLEIIIDKKHQIPTTTMEALRQELLKQLGEKFPDLHVRVAPGSAMAMTVSRASKEDKELAEAMVQEVWENADSWMPENAAS</sequence>
<reference evidence="2" key="1">
    <citation type="journal article" date="2008" name="BMC Genomics">
        <title>The genome of Aeromonas salmonicida subsp. salmonicida A449: insights into the evolution of a fish pathogen.</title>
        <authorList>
            <person name="Reith M.E."/>
            <person name="Singh R.K."/>
            <person name="Curtis B."/>
            <person name="Boyd J.M."/>
            <person name="Bouevitch A."/>
            <person name="Kimball J."/>
            <person name="Munholland J."/>
            <person name="Murphy C."/>
            <person name="Sarty D."/>
            <person name="Williams J."/>
            <person name="Nash J.H."/>
            <person name="Johnson S.C."/>
            <person name="Brown L.L."/>
        </authorList>
    </citation>
    <scope>NUCLEOTIDE SEQUENCE [LARGE SCALE GENOMIC DNA]</scope>
    <source>
        <strain evidence="2">A449</strain>
    </source>
</reference>
<dbReference type="GO" id="GO:0009432">
    <property type="term" value="P:SOS response"/>
    <property type="evidence" value="ECO:0007669"/>
    <property type="project" value="TreeGrafter"/>
</dbReference>
<organism evidence="1 2">
    <name type="scientific">Aeromonas salmonicida (strain A449)</name>
    <dbReference type="NCBI Taxonomy" id="382245"/>
    <lineage>
        <taxon>Bacteria</taxon>
        <taxon>Pseudomonadati</taxon>
        <taxon>Pseudomonadota</taxon>
        <taxon>Gammaproteobacteria</taxon>
        <taxon>Aeromonadales</taxon>
        <taxon>Aeromonadaceae</taxon>
        <taxon>Aeromonas</taxon>
    </lineage>
</organism>
<protein>
    <submittedName>
        <fullName evidence="1">DNA-damage-inducible protein I</fullName>
    </submittedName>
</protein>
<evidence type="ECO:0000313" key="1">
    <source>
        <dbReference type="EMBL" id="ABO90421.1"/>
    </source>
</evidence>
<dbReference type="InterPro" id="IPR036687">
    <property type="entry name" value="DinI-like_sf"/>
</dbReference>
<dbReference type="AlphaFoldDB" id="A4SNE9"/>
<dbReference type="Pfam" id="PF06183">
    <property type="entry name" value="DinI"/>
    <property type="match status" value="1"/>
</dbReference>
<dbReference type="Proteomes" id="UP000000225">
    <property type="component" value="Chromosome"/>
</dbReference>
<dbReference type="PANTHER" id="PTHR36572">
    <property type="entry name" value="DNA DAMAGE-INDUCIBLE PROTEIN I-RELATED"/>
    <property type="match status" value="1"/>
</dbReference>
<dbReference type="SUPFAM" id="SSF54857">
    <property type="entry name" value="DNA damage-inducible protein DinI"/>
    <property type="match status" value="1"/>
</dbReference>
<accession>A4SNE9</accession>
<evidence type="ECO:0000313" key="2">
    <source>
        <dbReference type="Proteomes" id="UP000000225"/>
    </source>
</evidence>
<dbReference type="Gene3D" id="3.30.910.10">
    <property type="entry name" value="DinI-like"/>
    <property type="match status" value="1"/>
</dbReference>
<dbReference type="HOGENOM" id="CLU_139795_1_0_6"/>
<dbReference type="PANTHER" id="PTHR36572:SF2">
    <property type="entry name" value="DNA DAMAGE-INDUCIBLE PROTEIN I"/>
    <property type="match status" value="1"/>
</dbReference>
<dbReference type="KEGG" id="asa:ASA_2373"/>
<dbReference type="EMBL" id="CP000644">
    <property type="protein sequence ID" value="ABO90421.1"/>
    <property type="molecule type" value="Genomic_DNA"/>
</dbReference>
<dbReference type="STRING" id="29491.GCA_000820065_01556"/>
<dbReference type="InterPro" id="IPR010391">
    <property type="entry name" value="DNA_damage-inducible_DinI-like"/>
</dbReference>
<gene>
    <name evidence="1" type="ordered locus">ASA_2373</name>
</gene>
<name>A4SNE9_AERS4</name>
<dbReference type="eggNOG" id="ENOG5032TF2">
    <property type="taxonomic scope" value="Bacteria"/>
</dbReference>
<proteinExistence type="predicted"/>